<keyword evidence="7" id="KW-0645">Protease</keyword>
<evidence type="ECO:0000256" key="4">
    <source>
        <dbReference type="ARBA" id="ARBA00012564"/>
    </source>
</evidence>
<feature type="domain" description="Aminopeptidase N-like N-terminal" evidence="15">
    <location>
        <begin position="122"/>
        <end position="194"/>
    </location>
</feature>
<dbReference type="CDD" id="cd09602">
    <property type="entry name" value="M1_APN"/>
    <property type="match status" value="1"/>
</dbReference>
<evidence type="ECO:0000256" key="11">
    <source>
        <dbReference type="ARBA" id="ARBA00023049"/>
    </source>
</evidence>
<keyword evidence="6 16" id="KW-0031">Aminopeptidase</keyword>
<gene>
    <name evidence="16" type="primary">pepN</name>
    <name evidence="16" type="ORF">ACFQVC_14925</name>
</gene>
<dbReference type="InterPro" id="IPR050344">
    <property type="entry name" value="Peptidase_M1_aminopeptidases"/>
</dbReference>
<evidence type="ECO:0000259" key="13">
    <source>
        <dbReference type="Pfam" id="PF01433"/>
    </source>
</evidence>
<keyword evidence="8" id="KW-0479">Metal-binding</keyword>
<evidence type="ECO:0000256" key="1">
    <source>
        <dbReference type="ARBA" id="ARBA00000098"/>
    </source>
</evidence>
<evidence type="ECO:0000256" key="5">
    <source>
        <dbReference type="ARBA" id="ARBA00015611"/>
    </source>
</evidence>
<dbReference type="InterPro" id="IPR027268">
    <property type="entry name" value="Peptidase_M4/M1_CTD_sf"/>
</dbReference>
<accession>A0ABW2JJL2</accession>
<keyword evidence="11" id="KW-0482">Metalloprotease</keyword>
<evidence type="ECO:0000256" key="10">
    <source>
        <dbReference type="ARBA" id="ARBA00022833"/>
    </source>
</evidence>
<dbReference type="PANTHER" id="PTHR11533:SF174">
    <property type="entry name" value="PUROMYCIN-SENSITIVE AMINOPEPTIDASE-RELATED"/>
    <property type="match status" value="1"/>
</dbReference>
<dbReference type="PANTHER" id="PTHR11533">
    <property type="entry name" value="PROTEASE M1 ZINC METALLOPROTEASE"/>
    <property type="match status" value="1"/>
</dbReference>
<evidence type="ECO:0000259" key="14">
    <source>
        <dbReference type="Pfam" id="PF11838"/>
    </source>
</evidence>
<dbReference type="InterPro" id="IPR042097">
    <property type="entry name" value="Aminopeptidase_N-like_N_sf"/>
</dbReference>
<dbReference type="NCBIfam" id="TIGR02412">
    <property type="entry name" value="pepN_strep_liv"/>
    <property type="match status" value="1"/>
</dbReference>
<dbReference type="RefSeq" id="WP_381830867.1">
    <property type="nucleotide sequence ID" value="NZ_JBHTCF010000005.1"/>
</dbReference>
<evidence type="ECO:0000256" key="6">
    <source>
        <dbReference type="ARBA" id="ARBA00022438"/>
    </source>
</evidence>
<feature type="domain" description="ERAP1-like C-terminal" evidence="14">
    <location>
        <begin position="537"/>
        <end position="850"/>
    </location>
</feature>
<dbReference type="EMBL" id="JBHTCF010000005">
    <property type="protein sequence ID" value="MFC7305512.1"/>
    <property type="molecule type" value="Genomic_DNA"/>
</dbReference>
<sequence length="863" mass="96105">MPGENLSRDEARERAALLSVDGYEVALDLRSAVGAPADGDAEPRTFRSVTTIRFRCNEPGAASFADLIAPSVTALSLNGTDLDPSEVFDGSRIQLEDLRADNELVVDARCAYSRTGEGMHRFVDPEDGEVYLYTQYEPADSRRVFANFEQPDLKAPFRMEVTAPEGWTVWSNGAGELHDGVWRFAETKPISTYITAFVAGPYHYVTDTYERTFDDGTRLTVPLGAMCRKGLAPYFDADDVFLVTKQGLDFFHDHFDYPYPFGKYDQAFVPEYNLGAMENPGCVTFREEFIFRGKVTQASYERRANVILHEMAHMWFGDLVTMQWWDDLWLKESFADFMGSFSMVNATRFTNGWITFANNRKSWAYRADQLPSTHPITADIRDLEDAKLNFDGITYAKGASVLKQLVAYVGQDAFLEGARRYFKRNAYGNTELGDLLSVLEETSGRDMGEWARAWLQTAGVNSLTPAATYDAEGRITELAVLQEAAETHPELRPHRVAVGLYRREADGDLVRYARAEADVAGPRTVIAELAGEQRPELILVNDDDLTYCKIRFDEGSLDTLRDHLGSLTDPLARALCWTALWNLTRDALMPARDFVGLVLRFAGRESDIGVLQMLHTWARSALTHYAAPEWREEGARLVSEGALRELRLAEPGSQHQLTWARFFASVASSDADLQLLQGLLGQLESPAKIDGLEVDQELRWSFLEPLASHGRADASVLAAELARDDTASGKRHQVRCLAARPSAEVKAQAWAQVVESDALSNALVEATIAGFAQPSQRELLAPYAARYFEVIERVWEERSIQIGMHVVRGMFPALLDSPETLAATDAWLSSHASAPPALRRLVIEARDDLARTLRGQACDAAAG</sequence>
<dbReference type="Gene3D" id="2.60.40.1730">
    <property type="entry name" value="tricorn interacting facor f3 domain"/>
    <property type="match status" value="1"/>
</dbReference>
<comment type="similarity">
    <text evidence="3">Belongs to the peptidase M1 family.</text>
</comment>
<dbReference type="InterPro" id="IPR024571">
    <property type="entry name" value="ERAP1-like_C_dom"/>
</dbReference>
<dbReference type="Pfam" id="PF17900">
    <property type="entry name" value="Peptidase_M1_N"/>
    <property type="match status" value="1"/>
</dbReference>
<evidence type="ECO:0000256" key="12">
    <source>
        <dbReference type="NCBIfam" id="TIGR02412"/>
    </source>
</evidence>
<evidence type="ECO:0000256" key="7">
    <source>
        <dbReference type="ARBA" id="ARBA00022670"/>
    </source>
</evidence>
<comment type="cofactor">
    <cofactor evidence="2">
        <name>Zn(2+)</name>
        <dbReference type="ChEBI" id="CHEBI:29105"/>
    </cofactor>
</comment>
<comment type="caution">
    <text evidence="16">The sequence shown here is derived from an EMBL/GenBank/DDBJ whole genome shotgun (WGS) entry which is preliminary data.</text>
</comment>
<dbReference type="InterPro" id="IPR014782">
    <property type="entry name" value="Peptidase_M1_dom"/>
</dbReference>
<keyword evidence="10" id="KW-0862">Zinc</keyword>
<dbReference type="SUPFAM" id="SSF55486">
    <property type="entry name" value="Metalloproteases ('zincins'), catalytic domain"/>
    <property type="match status" value="1"/>
</dbReference>
<evidence type="ECO:0000256" key="2">
    <source>
        <dbReference type="ARBA" id="ARBA00001947"/>
    </source>
</evidence>
<dbReference type="EC" id="3.4.11.2" evidence="4 12"/>
<evidence type="ECO:0000256" key="3">
    <source>
        <dbReference type="ARBA" id="ARBA00010136"/>
    </source>
</evidence>
<evidence type="ECO:0000256" key="8">
    <source>
        <dbReference type="ARBA" id="ARBA00022723"/>
    </source>
</evidence>
<comment type="catalytic activity">
    <reaction evidence="1">
        <text>Release of an N-terminal amino acid, Xaa-|-Yaa- from a peptide, amide or arylamide. Xaa is preferably Ala, but may be most amino acids including Pro (slow action). When a terminal hydrophobic residue is followed by a prolyl residue, the two may be released as an intact Xaa-Pro dipeptide.</text>
        <dbReference type="EC" id="3.4.11.2"/>
    </reaction>
</comment>
<dbReference type="PRINTS" id="PR00756">
    <property type="entry name" value="ALADIPTASE"/>
</dbReference>
<dbReference type="Proteomes" id="UP001596523">
    <property type="component" value="Unassembled WGS sequence"/>
</dbReference>
<organism evidence="16 17">
    <name type="scientific">Streptomyces monticola</name>
    <dbReference type="NCBI Taxonomy" id="2666263"/>
    <lineage>
        <taxon>Bacteria</taxon>
        <taxon>Bacillati</taxon>
        <taxon>Actinomycetota</taxon>
        <taxon>Actinomycetes</taxon>
        <taxon>Kitasatosporales</taxon>
        <taxon>Streptomycetaceae</taxon>
        <taxon>Streptomyces</taxon>
    </lineage>
</organism>
<proteinExistence type="inferred from homology"/>
<evidence type="ECO:0000313" key="17">
    <source>
        <dbReference type="Proteomes" id="UP001596523"/>
    </source>
</evidence>
<dbReference type="Pfam" id="PF11838">
    <property type="entry name" value="ERAP1_C"/>
    <property type="match status" value="1"/>
</dbReference>
<dbReference type="Pfam" id="PF01433">
    <property type="entry name" value="Peptidase_M1"/>
    <property type="match status" value="1"/>
</dbReference>
<protein>
    <recommendedName>
        <fullName evidence="5 12">Aminopeptidase N</fullName>
        <ecNumber evidence="4 12">3.4.11.2</ecNumber>
    </recommendedName>
</protein>
<keyword evidence="9 16" id="KW-0378">Hydrolase</keyword>
<evidence type="ECO:0000256" key="9">
    <source>
        <dbReference type="ARBA" id="ARBA00022801"/>
    </source>
</evidence>
<dbReference type="InterPro" id="IPR012778">
    <property type="entry name" value="Pept_M1_aminopeptidase"/>
</dbReference>
<feature type="domain" description="Peptidase M1 membrane alanine aminopeptidase" evidence="13">
    <location>
        <begin position="244"/>
        <end position="454"/>
    </location>
</feature>
<dbReference type="Gene3D" id="1.10.390.10">
    <property type="entry name" value="Neutral Protease Domain 2"/>
    <property type="match status" value="1"/>
</dbReference>
<evidence type="ECO:0000259" key="15">
    <source>
        <dbReference type="Pfam" id="PF17900"/>
    </source>
</evidence>
<name>A0ABW2JJL2_9ACTN</name>
<keyword evidence="17" id="KW-1185">Reference proteome</keyword>
<evidence type="ECO:0000313" key="16">
    <source>
        <dbReference type="EMBL" id="MFC7305512.1"/>
    </source>
</evidence>
<dbReference type="InterPro" id="IPR001930">
    <property type="entry name" value="Peptidase_M1"/>
</dbReference>
<dbReference type="SUPFAM" id="SSF63737">
    <property type="entry name" value="Leukotriene A4 hydrolase N-terminal domain"/>
    <property type="match status" value="1"/>
</dbReference>
<reference evidence="17" key="1">
    <citation type="journal article" date="2019" name="Int. J. Syst. Evol. Microbiol.">
        <title>The Global Catalogue of Microorganisms (GCM) 10K type strain sequencing project: providing services to taxonomists for standard genome sequencing and annotation.</title>
        <authorList>
            <consortium name="The Broad Institute Genomics Platform"/>
            <consortium name="The Broad Institute Genome Sequencing Center for Infectious Disease"/>
            <person name="Wu L."/>
            <person name="Ma J."/>
        </authorList>
    </citation>
    <scope>NUCLEOTIDE SEQUENCE [LARGE SCALE GENOMIC DNA]</scope>
    <source>
        <strain evidence="17">SYNS20</strain>
    </source>
</reference>
<dbReference type="GO" id="GO:0016285">
    <property type="term" value="F:alanyl aminopeptidase activity"/>
    <property type="evidence" value="ECO:0007669"/>
    <property type="project" value="UniProtKB-EC"/>
</dbReference>
<dbReference type="InterPro" id="IPR045357">
    <property type="entry name" value="Aminopeptidase_N-like_N"/>
</dbReference>